<evidence type="ECO:0000259" key="2">
    <source>
        <dbReference type="Pfam" id="PF13472"/>
    </source>
</evidence>
<keyword evidence="3" id="KW-0378">Hydrolase</keyword>
<accession>A0A1M6NPB9</accession>
<evidence type="ECO:0000313" key="3">
    <source>
        <dbReference type="EMBL" id="SHJ97514.1"/>
    </source>
</evidence>
<gene>
    <name evidence="3" type="ORF">SAMN05443637_101378</name>
</gene>
<proteinExistence type="predicted"/>
<dbReference type="EMBL" id="FRAP01000001">
    <property type="protein sequence ID" value="SHJ97514.1"/>
    <property type="molecule type" value="Genomic_DNA"/>
</dbReference>
<feature type="domain" description="SGNH hydrolase-type esterase" evidence="2">
    <location>
        <begin position="258"/>
        <end position="499"/>
    </location>
</feature>
<dbReference type="RefSeq" id="WP_200803708.1">
    <property type="nucleotide sequence ID" value="NZ_CALGVN010000012.1"/>
</dbReference>
<dbReference type="AlphaFoldDB" id="A0A1M6NPB9"/>
<dbReference type="Gene3D" id="3.40.50.1110">
    <property type="entry name" value="SGNH hydrolase"/>
    <property type="match status" value="1"/>
</dbReference>
<reference evidence="3 4" key="1">
    <citation type="submission" date="2016-11" db="EMBL/GenBank/DDBJ databases">
        <authorList>
            <person name="Jaros S."/>
            <person name="Januszkiewicz K."/>
            <person name="Wedrychowicz H."/>
        </authorList>
    </citation>
    <scope>NUCLEOTIDE SEQUENCE [LARGE SCALE GENOMIC DNA]</scope>
    <source>
        <strain evidence="3 4">DSM 43832</strain>
    </source>
</reference>
<dbReference type="Pfam" id="PF13472">
    <property type="entry name" value="Lipase_GDSL_2"/>
    <property type="match status" value="1"/>
</dbReference>
<keyword evidence="1" id="KW-0812">Transmembrane</keyword>
<dbReference type="InterPro" id="IPR013830">
    <property type="entry name" value="SGNH_hydro"/>
</dbReference>
<evidence type="ECO:0000313" key="4">
    <source>
        <dbReference type="Proteomes" id="UP000184363"/>
    </source>
</evidence>
<feature type="transmembrane region" description="Helical" evidence="1">
    <location>
        <begin position="145"/>
        <end position="167"/>
    </location>
</feature>
<keyword evidence="1" id="KW-0472">Membrane</keyword>
<dbReference type="STRING" id="1848.SAMN05443637_101378"/>
<evidence type="ECO:0000256" key="1">
    <source>
        <dbReference type="SAM" id="Phobius"/>
    </source>
</evidence>
<sequence>MRSLVTRIRTLHRNPRSERPALRDPGLRRELRSRPTVLLILFCLLVGLPVAILLTPAQEVVAFGQHIAVGARPPEPNLSGPARLVQVGNTALDIDRIQVYGPLRPQITLGPMQRNAASEAMFDPQAGPAAAAAAVQAVTDGFLTWYVLGGLGLLAFALVSAAAAAGIRTLLVVRAQSRAGADHQPLADIWAYCVRAAGRMTVLATTVSALAWLACGWLAYDGAAGGLQGVNSLTQLVGVRHVSPPPAGPALIGFKGAVIGDSRAARVGGPPVGERGDRADDAVCARSSDSLAVEIGQLMPSRVLNLACPDATVTEGLLGPQVREGVTLPPQIASLKQLQGLEFVVVVIGPNDVGWTDFLRYCYGVAECDDALTEGEFTYRLAAFDQAFGQLLAELNDLPGRPQVIVTTSYDVFPPGSELDPACPDLRFPGTPGLDARKVDLFAARNAQLNEVLTTGAEKYGFSVARPALRPLCTDGTPELGPDLQGIDNPNAFHPTGVGSLRIASAVVRLIAPNATS</sequence>
<dbReference type="InterPro" id="IPR036514">
    <property type="entry name" value="SGNH_hydro_sf"/>
</dbReference>
<dbReference type="GO" id="GO:0016787">
    <property type="term" value="F:hydrolase activity"/>
    <property type="evidence" value="ECO:0007669"/>
    <property type="project" value="UniProtKB-KW"/>
</dbReference>
<keyword evidence="1" id="KW-1133">Transmembrane helix</keyword>
<feature type="transmembrane region" description="Helical" evidence="1">
    <location>
        <begin position="200"/>
        <end position="220"/>
    </location>
</feature>
<feature type="transmembrane region" description="Helical" evidence="1">
    <location>
        <begin position="36"/>
        <end position="54"/>
    </location>
</feature>
<protein>
    <submittedName>
        <fullName evidence="3">GDSL-like Lipase/Acylhydrolase family protein</fullName>
    </submittedName>
</protein>
<keyword evidence="4" id="KW-1185">Reference proteome</keyword>
<organism evidence="3 4">
    <name type="scientific">Pseudonocardia thermophila</name>
    <dbReference type="NCBI Taxonomy" id="1848"/>
    <lineage>
        <taxon>Bacteria</taxon>
        <taxon>Bacillati</taxon>
        <taxon>Actinomycetota</taxon>
        <taxon>Actinomycetes</taxon>
        <taxon>Pseudonocardiales</taxon>
        <taxon>Pseudonocardiaceae</taxon>
        <taxon>Pseudonocardia</taxon>
    </lineage>
</organism>
<dbReference type="Proteomes" id="UP000184363">
    <property type="component" value="Unassembled WGS sequence"/>
</dbReference>
<name>A0A1M6NPB9_PSETH</name>
<dbReference type="SUPFAM" id="SSF52266">
    <property type="entry name" value="SGNH hydrolase"/>
    <property type="match status" value="1"/>
</dbReference>